<dbReference type="SUPFAM" id="SSF55874">
    <property type="entry name" value="ATPase domain of HSP90 chaperone/DNA topoisomerase II/histidine kinase"/>
    <property type="match status" value="1"/>
</dbReference>
<dbReference type="Gene3D" id="1.10.287.130">
    <property type="match status" value="1"/>
</dbReference>
<dbReference type="CDD" id="cd17546">
    <property type="entry name" value="REC_hyHK_CKI1_RcsC-like"/>
    <property type="match status" value="1"/>
</dbReference>
<dbReference type="SUPFAM" id="SSF47384">
    <property type="entry name" value="Homodimeric domain of signal transducing histidine kinase"/>
    <property type="match status" value="1"/>
</dbReference>
<feature type="transmembrane region" description="Helical" evidence="14">
    <location>
        <begin position="25"/>
        <end position="46"/>
    </location>
</feature>
<keyword evidence="19" id="KW-1185">Reference proteome</keyword>
<evidence type="ECO:0000256" key="10">
    <source>
        <dbReference type="ARBA" id="ARBA00023012"/>
    </source>
</evidence>
<dbReference type="CDD" id="cd00082">
    <property type="entry name" value="HisKA"/>
    <property type="match status" value="1"/>
</dbReference>
<dbReference type="Pfam" id="PF02518">
    <property type="entry name" value="HATPase_c"/>
    <property type="match status" value="1"/>
</dbReference>
<evidence type="ECO:0000259" key="17">
    <source>
        <dbReference type="PROSITE" id="PS50894"/>
    </source>
</evidence>
<dbReference type="InterPro" id="IPR003661">
    <property type="entry name" value="HisK_dim/P_dom"/>
</dbReference>
<dbReference type="InterPro" id="IPR036641">
    <property type="entry name" value="HPT_dom_sf"/>
</dbReference>
<dbReference type="InterPro" id="IPR011006">
    <property type="entry name" value="CheY-like_superfamily"/>
</dbReference>
<dbReference type="PROSITE" id="PS50110">
    <property type="entry name" value="RESPONSE_REGULATORY"/>
    <property type="match status" value="1"/>
</dbReference>
<dbReference type="EMBL" id="JACHXZ010000003">
    <property type="protein sequence ID" value="MBB3168904.1"/>
    <property type="molecule type" value="Genomic_DNA"/>
</dbReference>
<keyword evidence="18" id="KW-0418">Kinase</keyword>
<evidence type="ECO:0000256" key="1">
    <source>
        <dbReference type="ARBA" id="ARBA00000085"/>
    </source>
</evidence>
<keyword evidence="5 13" id="KW-0597">Phosphoprotein</keyword>
<evidence type="ECO:0000259" key="16">
    <source>
        <dbReference type="PROSITE" id="PS50110"/>
    </source>
</evidence>
<dbReference type="SUPFAM" id="SSF52172">
    <property type="entry name" value="CheY-like"/>
    <property type="match status" value="1"/>
</dbReference>
<dbReference type="GO" id="GO:0000155">
    <property type="term" value="F:phosphorelay sensor kinase activity"/>
    <property type="evidence" value="ECO:0007669"/>
    <property type="project" value="InterPro"/>
</dbReference>
<evidence type="ECO:0000259" key="15">
    <source>
        <dbReference type="PROSITE" id="PS50109"/>
    </source>
</evidence>
<dbReference type="SMART" id="SM00387">
    <property type="entry name" value="HATPase_c"/>
    <property type="match status" value="1"/>
</dbReference>
<dbReference type="SMART" id="SM00388">
    <property type="entry name" value="HisKA"/>
    <property type="match status" value="1"/>
</dbReference>
<dbReference type="InterPro" id="IPR036890">
    <property type="entry name" value="HATPase_C_sf"/>
</dbReference>
<evidence type="ECO:0000256" key="4">
    <source>
        <dbReference type="ARBA" id="ARBA00022475"/>
    </source>
</evidence>
<protein>
    <recommendedName>
        <fullName evidence="3">histidine kinase</fullName>
        <ecNumber evidence="3">2.7.13.3</ecNumber>
    </recommendedName>
</protein>
<keyword evidence="10" id="KW-0902">Two-component regulatory system</keyword>
<evidence type="ECO:0000313" key="19">
    <source>
        <dbReference type="Proteomes" id="UP000559987"/>
    </source>
</evidence>
<keyword evidence="6 14" id="KW-0812">Transmembrane</keyword>
<dbReference type="EC" id="2.7.13.3" evidence="3"/>
<feature type="domain" description="Histidine kinase" evidence="15">
    <location>
        <begin position="425"/>
        <end position="642"/>
    </location>
</feature>
<dbReference type="Pfam" id="PF00512">
    <property type="entry name" value="HisKA"/>
    <property type="match status" value="1"/>
</dbReference>
<evidence type="ECO:0000256" key="8">
    <source>
        <dbReference type="ARBA" id="ARBA00022840"/>
    </source>
</evidence>
<dbReference type="InterPro" id="IPR036097">
    <property type="entry name" value="HisK_dim/P_sf"/>
</dbReference>
<dbReference type="Gene3D" id="1.20.120.160">
    <property type="entry name" value="HPT domain"/>
    <property type="match status" value="1"/>
</dbReference>
<dbReference type="GO" id="GO:0005524">
    <property type="term" value="F:ATP binding"/>
    <property type="evidence" value="ECO:0007669"/>
    <property type="project" value="UniProtKB-KW"/>
</dbReference>
<dbReference type="PANTHER" id="PTHR45339">
    <property type="entry name" value="HYBRID SIGNAL TRANSDUCTION HISTIDINE KINASE J"/>
    <property type="match status" value="1"/>
</dbReference>
<reference evidence="18 19" key="1">
    <citation type="submission" date="2020-08" db="EMBL/GenBank/DDBJ databases">
        <title>Genomic Encyclopedia of Type Strains, Phase III (KMG-III): the genomes of soil and plant-associated and newly described type strains.</title>
        <authorList>
            <person name="Whitman W."/>
        </authorList>
    </citation>
    <scope>NUCLEOTIDE SEQUENCE [LARGE SCALE GENOMIC DNA]</scope>
    <source>
        <strain evidence="18 19">CECT 8571</strain>
    </source>
</reference>
<evidence type="ECO:0000256" key="12">
    <source>
        <dbReference type="PROSITE-ProRule" id="PRU00110"/>
    </source>
</evidence>
<keyword evidence="7" id="KW-0547">Nucleotide-binding</keyword>
<keyword evidence="18" id="KW-0808">Transferase</keyword>
<keyword evidence="8" id="KW-0067">ATP-binding</keyword>
<evidence type="ECO:0000256" key="11">
    <source>
        <dbReference type="ARBA" id="ARBA00023136"/>
    </source>
</evidence>
<dbReference type="InterPro" id="IPR005467">
    <property type="entry name" value="His_kinase_dom"/>
</dbReference>
<feature type="modified residue" description="Phosphohistidine" evidence="12">
    <location>
        <position position="1046"/>
    </location>
</feature>
<dbReference type="Proteomes" id="UP000559987">
    <property type="component" value="Unassembled WGS sequence"/>
</dbReference>
<keyword evidence="4" id="KW-1003">Cell membrane</keyword>
<feature type="transmembrane region" description="Helical" evidence="14">
    <location>
        <begin position="335"/>
        <end position="357"/>
    </location>
</feature>
<dbReference type="CDD" id="cd16922">
    <property type="entry name" value="HATPase_EvgS-ArcB-TorS-like"/>
    <property type="match status" value="1"/>
</dbReference>
<gene>
    <name evidence="18" type="ORF">FHS30_002112</name>
</gene>
<dbReference type="Pfam" id="PF00072">
    <property type="entry name" value="Response_reg"/>
    <property type="match status" value="1"/>
</dbReference>
<dbReference type="SMART" id="SM00448">
    <property type="entry name" value="REC"/>
    <property type="match status" value="1"/>
</dbReference>
<dbReference type="GO" id="GO:0005886">
    <property type="term" value="C:plasma membrane"/>
    <property type="evidence" value="ECO:0007669"/>
    <property type="project" value="UniProtKB-SubCell"/>
</dbReference>
<keyword evidence="9 14" id="KW-1133">Transmembrane helix</keyword>
<dbReference type="AlphaFoldDB" id="A0A839UL69"/>
<evidence type="ECO:0000256" key="5">
    <source>
        <dbReference type="ARBA" id="ARBA00022553"/>
    </source>
</evidence>
<evidence type="ECO:0000256" key="3">
    <source>
        <dbReference type="ARBA" id="ARBA00012438"/>
    </source>
</evidence>
<dbReference type="SUPFAM" id="SSF47226">
    <property type="entry name" value="Histidine-containing phosphotransfer domain, HPT domain"/>
    <property type="match status" value="1"/>
</dbReference>
<dbReference type="InterPro" id="IPR001789">
    <property type="entry name" value="Sig_transdc_resp-reg_receiver"/>
</dbReference>
<organism evidence="18 19">
    <name type="scientific">Simiduia aestuariiviva</name>
    <dbReference type="NCBI Taxonomy" id="1510459"/>
    <lineage>
        <taxon>Bacteria</taxon>
        <taxon>Pseudomonadati</taxon>
        <taxon>Pseudomonadota</taxon>
        <taxon>Gammaproteobacteria</taxon>
        <taxon>Cellvibrionales</taxon>
        <taxon>Cellvibrionaceae</taxon>
        <taxon>Simiduia</taxon>
    </lineage>
</organism>
<evidence type="ECO:0000256" key="7">
    <source>
        <dbReference type="ARBA" id="ARBA00022741"/>
    </source>
</evidence>
<dbReference type="PRINTS" id="PR00344">
    <property type="entry name" value="BCTRLSENSOR"/>
</dbReference>
<keyword evidence="11 14" id="KW-0472">Membrane</keyword>
<comment type="caution">
    <text evidence="18">The sequence shown here is derived from an EMBL/GenBank/DDBJ whole genome shotgun (WGS) entry which is preliminary data.</text>
</comment>
<feature type="domain" description="HPt" evidence="17">
    <location>
        <begin position="1007"/>
        <end position="1108"/>
    </location>
</feature>
<dbReference type="Pfam" id="PF01627">
    <property type="entry name" value="Hpt"/>
    <property type="match status" value="1"/>
</dbReference>
<dbReference type="FunFam" id="3.30.565.10:FF:000010">
    <property type="entry name" value="Sensor histidine kinase RcsC"/>
    <property type="match status" value="1"/>
</dbReference>
<comment type="catalytic activity">
    <reaction evidence="1">
        <text>ATP + protein L-histidine = ADP + protein N-phospho-L-histidine.</text>
        <dbReference type="EC" id="2.7.13.3"/>
    </reaction>
</comment>
<accession>A0A839UL69</accession>
<dbReference type="InterPro" id="IPR008207">
    <property type="entry name" value="Sig_transdc_His_kin_Hpt_dom"/>
</dbReference>
<sequence length="1118" mass="124460">MANGKPDSALAQTPASAHNISRMSAGLFASAVILVVPLLVLVYLYLSEINRELKTLEKQIGSISVLQQLVALQIHLTDEYYSRYYPSPRAVELLVHKPAQIKTKSTSGDLALWQFQLNAMDDVLQANFNQDLGWDALRAQMVPLWESQNWHQQLANIRALDVPSTEFTQRLMVAANLIWSPEQSVREQAKMLFMDLTTAKQSLLLTTESIAQYVHSSVEGNREEAYQQLQLMLMQLANLEREGEFSVPEGIDTQHIAYGNIIEFAQKVLKKKRRLDFLSVVAGSAEDMGLALDVEKLRGLTWDKYSELNRVQLQIAGQLSQKLNGALERERQWRLVVMFWVGLLIISAVVLGGYVVVNIRGTQIFLDEENQMLEARVKSRTQEIISAKNEAEQLNRILGKQTQISTELARKAEMASSAKSLFLAAMSHEIRTPLNAVLGGANILSKSKLDDRQKGILTLITQSGKTLLELINEILDFSKIEANQLELESAPFDLEQQLLEIIGMFTLKAREKDIELSLFFDSRCEGEWIGDALRIKQIVINLLSNAVKFTAQGSIALRATLSDEQHLLISVEDTGIGIRTEQLNSLFEAFVQSDSSTTRKYGGTGLGLSISKRLAEMHGGNISVVSTLGKGSTFVVALPLKHKTMPEALAPHEQLKICLLCQAPELERQLRQWYGRLHVVESALALRQYLDQLSPSKNENLVVVAESTALLRDQDRWQGNEPQLQAMKLEVPWVLLTNQNAIDNDDGQHLQEFLQQLGPNVQLPMLSKGSKLREAIHYAAERSDGPAVDWMQTESDVQGTRFKGRVLLAEDVEFNRIIACEILEACGLTVDCVNDGAQAVRFIRSYYNQPESDELPVKLVLMDLHMPELNGLDATRQIRELEQVACLPAMPIVAMTADVLVDTRVKITEVGMNGYLPKPFEEEDLVELLAKYFPVDDSPENGSHPATQTLMARSVAANQSVAAPEKLAQNNAAQGAASAADVKPIDASRSEDPIFDHEALLRRVRGRYDRMSELVQSFLASLPDSVNNMAALVTAAEYSELIFAAHTLKGSSANLGAVELQRRVSRIEDAARKLQSNPKDTETRAALEYEWSMINDSVTQLTATMRGYLENNKGAQVT</sequence>
<evidence type="ECO:0000256" key="9">
    <source>
        <dbReference type="ARBA" id="ARBA00022989"/>
    </source>
</evidence>
<dbReference type="RefSeq" id="WP_183910416.1">
    <property type="nucleotide sequence ID" value="NZ_JACHXZ010000003.1"/>
</dbReference>
<evidence type="ECO:0000256" key="13">
    <source>
        <dbReference type="PROSITE-ProRule" id="PRU00169"/>
    </source>
</evidence>
<dbReference type="InterPro" id="IPR003594">
    <property type="entry name" value="HATPase_dom"/>
</dbReference>
<evidence type="ECO:0000256" key="2">
    <source>
        <dbReference type="ARBA" id="ARBA00004651"/>
    </source>
</evidence>
<evidence type="ECO:0000256" key="6">
    <source>
        <dbReference type="ARBA" id="ARBA00022692"/>
    </source>
</evidence>
<dbReference type="CDD" id="cd00088">
    <property type="entry name" value="HPT"/>
    <property type="match status" value="1"/>
</dbReference>
<feature type="modified residue" description="4-aspartylphosphate" evidence="13">
    <location>
        <position position="863"/>
    </location>
</feature>
<evidence type="ECO:0000256" key="14">
    <source>
        <dbReference type="SAM" id="Phobius"/>
    </source>
</evidence>
<name>A0A839UL69_9GAMM</name>
<dbReference type="PROSITE" id="PS50894">
    <property type="entry name" value="HPT"/>
    <property type="match status" value="1"/>
</dbReference>
<feature type="domain" description="Response regulatory" evidence="16">
    <location>
        <begin position="805"/>
        <end position="933"/>
    </location>
</feature>
<evidence type="ECO:0000313" key="18">
    <source>
        <dbReference type="EMBL" id="MBB3168904.1"/>
    </source>
</evidence>
<dbReference type="Gene3D" id="3.40.50.2300">
    <property type="match status" value="1"/>
</dbReference>
<dbReference type="Gene3D" id="3.30.565.10">
    <property type="entry name" value="Histidine kinase-like ATPase, C-terminal domain"/>
    <property type="match status" value="1"/>
</dbReference>
<dbReference type="PROSITE" id="PS50109">
    <property type="entry name" value="HIS_KIN"/>
    <property type="match status" value="1"/>
</dbReference>
<dbReference type="PANTHER" id="PTHR45339:SF1">
    <property type="entry name" value="HYBRID SIGNAL TRANSDUCTION HISTIDINE KINASE J"/>
    <property type="match status" value="1"/>
</dbReference>
<proteinExistence type="predicted"/>
<dbReference type="InterPro" id="IPR004358">
    <property type="entry name" value="Sig_transdc_His_kin-like_C"/>
</dbReference>
<comment type="subcellular location">
    <subcellularLocation>
        <location evidence="2">Cell membrane</location>
        <topology evidence="2">Multi-pass membrane protein</topology>
    </subcellularLocation>
</comment>